<organism evidence="1">
    <name type="scientific">Sigmofec virus UA08Rod_5936</name>
    <dbReference type="NCBI Taxonomy" id="2929447"/>
    <lineage>
        <taxon>Viruses</taxon>
        <taxon>Monodnaviria</taxon>
        <taxon>Sangervirae</taxon>
        <taxon>Phixviricota</taxon>
        <taxon>Malgrandaviricetes</taxon>
        <taxon>Petitvirales</taxon>
        <taxon>Microviridae</taxon>
    </lineage>
</organism>
<accession>A0A976N161</accession>
<dbReference type="Pfam" id="PF20577">
    <property type="entry name" value="Phage_ORF5"/>
    <property type="match status" value="1"/>
</dbReference>
<dbReference type="EMBL" id="OM869524">
    <property type="protein sequence ID" value="UPW40959.1"/>
    <property type="molecule type" value="Genomic_DNA"/>
</dbReference>
<dbReference type="InterPro" id="IPR046781">
    <property type="entry name" value="Phage_ORF5"/>
</dbReference>
<sequence length="86" mass="9534">MIYGLYAVRDVKTGFMTPTMDVNDQTAVRNFFHAVRNSEGILFSYAQDFDLYHIADFDSDSGAVTPLVPVVFVAHGSDALAELNKE</sequence>
<evidence type="ECO:0000313" key="1">
    <source>
        <dbReference type="EMBL" id="UPW40959.1"/>
    </source>
</evidence>
<name>A0A976N161_9VIRU</name>
<proteinExistence type="predicted"/>
<reference evidence="1" key="1">
    <citation type="submission" date="2022-02" db="EMBL/GenBank/DDBJ databases">
        <title>Towards deciphering the DNA virus diversity associated with rodent species in the families Cricetidae and Heteromyidae.</title>
        <authorList>
            <person name="Lund M."/>
            <person name="Larsen B.B."/>
            <person name="Gryseels S."/>
            <person name="Kraberger S."/>
            <person name="Rowsey D.M."/>
            <person name="Steger L."/>
            <person name="Yule K.M."/>
            <person name="Upham N.S."/>
            <person name="Worobey M."/>
            <person name="Van Doorslaer K."/>
            <person name="Varsani A."/>
        </authorList>
    </citation>
    <scope>NUCLEOTIDE SEQUENCE</scope>
    <source>
        <strain evidence="1">UA08Rod_5936</strain>
    </source>
</reference>
<protein>
    <submittedName>
        <fullName evidence="1">Nonstructural protein</fullName>
    </submittedName>
</protein>